<dbReference type="EMBL" id="HBIX01009614">
    <property type="protein sequence ID" value="CAE0714547.1"/>
    <property type="molecule type" value="Transcribed_RNA"/>
</dbReference>
<name>A0A6U9XRK7_9STRA</name>
<dbReference type="InterPro" id="IPR036869">
    <property type="entry name" value="J_dom_sf"/>
</dbReference>
<accession>A0A6U9XRK7</accession>
<proteinExistence type="predicted"/>
<dbReference type="EMBL" id="HBIX01009615">
    <property type="protein sequence ID" value="CAE0714548.1"/>
    <property type="molecule type" value="Transcribed_RNA"/>
</dbReference>
<dbReference type="Gene3D" id="1.10.287.110">
    <property type="entry name" value="DnaJ domain"/>
    <property type="match status" value="1"/>
</dbReference>
<reference evidence="3" key="1">
    <citation type="submission" date="2021-01" db="EMBL/GenBank/DDBJ databases">
        <authorList>
            <person name="Corre E."/>
            <person name="Pelletier E."/>
            <person name="Niang G."/>
            <person name="Scheremetjew M."/>
            <person name="Finn R."/>
            <person name="Kale V."/>
            <person name="Holt S."/>
            <person name="Cochrane G."/>
            <person name="Meng A."/>
            <person name="Brown T."/>
            <person name="Cohen L."/>
        </authorList>
    </citation>
    <scope>NUCLEOTIDE SEQUENCE</scope>
    <source>
        <strain evidence="3">10249 10 AB</strain>
    </source>
</reference>
<sequence>MLITLLSYFGQNNRDFGSGETYDDYSDTSPTESIVRDTMSPVDTFYDGDEEEEWEKVLVPIPLSVEEGYEIVLPTSNFPATNNNNDNDKDAALSAARSSSTDAAPSTARSSSNTGSSILQRIKDWHHQLSLQRNQLGLSITKTFAELSNEDPSQMEKDFIQRAMELSMLDVALVHYHHGHRHSSNHIQQEQKLLPHNILGVAENANPAEIKSAYRKLARLHVSEGIRYYIVLEVIRILRVRSGIFFDICLVCTFFY</sequence>
<feature type="compositionally biased region" description="Low complexity" evidence="1">
    <location>
        <begin position="106"/>
        <end position="115"/>
    </location>
</feature>
<dbReference type="AlphaFoldDB" id="A0A6U9XRK7"/>
<dbReference type="SUPFAM" id="SSF46565">
    <property type="entry name" value="Chaperone J-domain"/>
    <property type="match status" value="1"/>
</dbReference>
<evidence type="ECO:0008006" key="4">
    <source>
        <dbReference type="Google" id="ProtNLM"/>
    </source>
</evidence>
<evidence type="ECO:0000313" key="3">
    <source>
        <dbReference type="EMBL" id="CAE0714548.1"/>
    </source>
</evidence>
<dbReference type="CDD" id="cd06257">
    <property type="entry name" value="DnaJ"/>
    <property type="match status" value="1"/>
</dbReference>
<gene>
    <name evidence="2" type="ORF">PAUS00366_LOCUS7299</name>
    <name evidence="3" type="ORF">PAUS00366_LOCUS7300</name>
</gene>
<evidence type="ECO:0000313" key="2">
    <source>
        <dbReference type="EMBL" id="CAE0714547.1"/>
    </source>
</evidence>
<protein>
    <recommendedName>
        <fullName evidence="4">J domain-containing protein</fullName>
    </recommendedName>
</protein>
<evidence type="ECO:0000256" key="1">
    <source>
        <dbReference type="SAM" id="MobiDB-lite"/>
    </source>
</evidence>
<dbReference type="InterPro" id="IPR001623">
    <property type="entry name" value="DnaJ_domain"/>
</dbReference>
<feature type="region of interest" description="Disordered" evidence="1">
    <location>
        <begin position="77"/>
        <end position="115"/>
    </location>
</feature>
<organism evidence="3">
    <name type="scientific">Pseudo-nitzschia australis</name>
    <dbReference type="NCBI Taxonomy" id="44445"/>
    <lineage>
        <taxon>Eukaryota</taxon>
        <taxon>Sar</taxon>
        <taxon>Stramenopiles</taxon>
        <taxon>Ochrophyta</taxon>
        <taxon>Bacillariophyta</taxon>
        <taxon>Bacillariophyceae</taxon>
        <taxon>Bacillariophycidae</taxon>
        <taxon>Bacillariales</taxon>
        <taxon>Bacillariaceae</taxon>
        <taxon>Pseudo-nitzschia</taxon>
    </lineage>
</organism>